<dbReference type="KEGG" id="scac:106088835"/>
<evidence type="ECO:0008006" key="3">
    <source>
        <dbReference type="Google" id="ProtNLM"/>
    </source>
</evidence>
<sequence>MDSPCLKDCVVNDMKNSSISKSFESLPCQKKFILKPEDEISLDSIFLAVLDKVEPPEFQLQNQEWKLTATDMPTDKQALLFEDKMYISELQANGCTLNGEKKILMERELKEVGEFNFLVEESYDGYVAFAKSNIAKGCGKYSRGHCVKGKYDDKLRLICEKRSEHDYVDKARIERTLDVRSKEDSLVGRRETKINNDVQRFKTFINVKGHDDIFLLDGGIMLLIRYLIVNRFRGNFNYYTMNLFGKILRCHLTVHEERKRIKMFHRTFTDAIRVVNIQYFNNYPQEVSETFYNSNGKMILHYWHGFHYILHETKGFIETNERIVPKMELMWRCQNELLGQYREKKKLTYDNAIAYFNKHAELCPFLMDFLLNVIKYKPQNVLEFTIKYFQKFRKPSLDK</sequence>
<dbReference type="EnsemblMetazoa" id="SCAU008386-RA">
    <property type="protein sequence ID" value="SCAU008386-PA"/>
    <property type="gene ID" value="SCAU008386"/>
</dbReference>
<accession>A0A1I8PIR7</accession>
<dbReference type="Proteomes" id="UP000095300">
    <property type="component" value="Unassembled WGS sequence"/>
</dbReference>
<dbReference type="OrthoDB" id="6334211at2759"/>
<organism evidence="1 2">
    <name type="scientific">Stomoxys calcitrans</name>
    <name type="common">Stable fly</name>
    <name type="synonym">Conops calcitrans</name>
    <dbReference type="NCBI Taxonomy" id="35570"/>
    <lineage>
        <taxon>Eukaryota</taxon>
        <taxon>Metazoa</taxon>
        <taxon>Ecdysozoa</taxon>
        <taxon>Arthropoda</taxon>
        <taxon>Hexapoda</taxon>
        <taxon>Insecta</taxon>
        <taxon>Pterygota</taxon>
        <taxon>Neoptera</taxon>
        <taxon>Endopterygota</taxon>
        <taxon>Diptera</taxon>
        <taxon>Brachycera</taxon>
        <taxon>Muscomorpha</taxon>
        <taxon>Muscoidea</taxon>
        <taxon>Muscidae</taxon>
        <taxon>Stomoxys</taxon>
    </lineage>
</organism>
<name>A0A1I8PIR7_STOCA</name>
<proteinExistence type="predicted"/>
<evidence type="ECO:0000313" key="2">
    <source>
        <dbReference type="Proteomes" id="UP000095300"/>
    </source>
</evidence>
<gene>
    <name evidence="1" type="primary">106088835</name>
</gene>
<evidence type="ECO:0000313" key="1">
    <source>
        <dbReference type="EnsemblMetazoa" id="SCAU008386-PA"/>
    </source>
</evidence>
<keyword evidence="2" id="KW-1185">Reference proteome</keyword>
<dbReference type="STRING" id="35570.A0A1I8PIR7"/>
<protein>
    <recommendedName>
        <fullName evidence="3">RIIa domain-containing protein</fullName>
    </recommendedName>
</protein>
<dbReference type="VEuPathDB" id="VectorBase:SCAU008386"/>
<dbReference type="SUPFAM" id="SSF47391">
    <property type="entry name" value="Dimerization-anchoring domain of cAMP-dependent PK regulatory subunit"/>
    <property type="match status" value="1"/>
</dbReference>
<dbReference type="AlphaFoldDB" id="A0A1I8PIR7"/>
<reference evidence="1" key="1">
    <citation type="submission" date="2020-05" db="UniProtKB">
        <authorList>
            <consortium name="EnsemblMetazoa"/>
        </authorList>
    </citation>
    <scope>IDENTIFICATION</scope>
    <source>
        <strain evidence="1">USDA</strain>
    </source>
</reference>